<comment type="caution">
    <text evidence="3">The sequence shown here is derived from an EMBL/GenBank/DDBJ whole genome shotgun (WGS) entry which is preliminary data.</text>
</comment>
<dbReference type="Proteomes" id="UP000324091">
    <property type="component" value="Chromosome 20"/>
</dbReference>
<evidence type="ECO:0000313" key="4">
    <source>
        <dbReference type="Proteomes" id="UP000324091"/>
    </source>
</evidence>
<evidence type="ECO:0000256" key="2">
    <source>
        <dbReference type="SAM" id="MobiDB-lite"/>
    </source>
</evidence>
<dbReference type="AlphaFoldDB" id="A0A5C6NIR0"/>
<proteinExistence type="predicted"/>
<feature type="region of interest" description="Disordered" evidence="2">
    <location>
        <begin position="1"/>
        <end position="20"/>
    </location>
</feature>
<keyword evidence="1" id="KW-0175">Coiled coil</keyword>
<organism evidence="3 4">
    <name type="scientific">Takifugu flavidus</name>
    <name type="common">sansaifugu</name>
    <dbReference type="NCBI Taxonomy" id="433684"/>
    <lineage>
        <taxon>Eukaryota</taxon>
        <taxon>Metazoa</taxon>
        <taxon>Chordata</taxon>
        <taxon>Craniata</taxon>
        <taxon>Vertebrata</taxon>
        <taxon>Euteleostomi</taxon>
        <taxon>Actinopterygii</taxon>
        <taxon>Neopterygii</taxon>
        <taxon>Teleostei</taxon>
        <taxon>Neoteleostei</taxon>
        <taxon>Acanthomorphata</taxon>
        <taxon>Eupercaria</taxon>
        <taxon>Tetraodontiformes</taxon>
        <taxon>Tetradontoidea</taxon>
        <taxon>Tetraodontidae</taxon>
        <taxon>Takifugu</taxon>
    </lineage>
</organism>
<dbReference type="EMBL" id="RHFK02000013">
    <property type="protein sequence ID" value="TWW66795.1"/>
    <property type="molecule type" value="Genomic_DNA"/>
</dbReference>
<reference evidence="3 4" key="1">
    <citation type="submission" date="2019-04" db="EMBL/GenBank/DDBJ databases">
        <title>Chromosome genome assembly for Takifugu flavidus.</title>
        <authorList>
            <person name="Xiao S."/>
        </authorList>
    </citation>
    <scope>NUCLEOTIDE SEQUENCE [LARGE SCALE GENOMIC DNA]</scope>
    <source>
        <strain evidence="3">HTHZ2018</strain>
        <tissue evidence="3">Muscle</tissue>
    </source>
</reference>
<gene>
    <name evidence="3" type="ORF">D4764_20G0008270</name>
</gene>
<evidence type="ECO:0000313" key="3">
    <source>
        <dbReference type="EMBL" id="TWW66795.1"/>
    </source>
</evidence>
<protein>
    <submittedName>
        <fullName evidence="3">Uncharacterized protein</fullName>
    </submittedName>
</protein>
<evidence type="ECO:0000256" key="1">
    <source>
        <dbReference type="SAM" id="Coils"/>
    </source>
</evidence>
<name>A0A5C6NIR0_9TELE</name>
<feature type="coiled-coil region" evidence="1">
    <location>
        <begin position="95"/>
        <end position="154"/>
    </location>
</feature>
<sequence>MCFSGGNPPQSAAGERGEEGLNHKLLVIEEEFERKLEEEKQRFNKEKEAMRQQLFLKEEKFKKLLDEEQILEKESMKQQLLAKEENFNKMLADVCQRWESTAQKWAQKKEELKHKFQEGQSLRQHEEEKNKEELQRLSEAILQLELQVSKRQKNKSFWIWKFWKKMKQTTIPELPKPSLSSSSTSGLHQFYFTV</sequence>
<keyword evidence="4" id="KW-1185">Reference proteome</keyword>
<accession>A0A5C6NIR0</accession>